<reference evidence="3 4" key="1">
    <citation type="journal article" date="2015" name="Antonie Van Leeuwenhoek">
        <title>Streptomyces klenkii sp. nov., isolated from deep marine sediment.</title>
        <authorList>
            <person name="Veyisoglu A."/>
            <person name="Sahin N."/>
        </authorList>
    </citation>
    <scope>NUCLEOTIDE SEQUENCE [LARGE SCALE GENOMIC DNA]</scope>
    <source>
        <strain evidence="3 4">KCTC 29202</strain>
    </source>
</reference>
<dbReference type="InterPro" id="IPR041657">
    <property type="entry name" value="HTH_17"/>
</dbReference>
<evidence type="ECO:0000313" key="3">
    <source>
        <dbReference type="EMBL" id="RKN61877.1"/>
    </source>
</evidence>
<dbReference type="EMBL" id="RBAM01000024">
    <property type="protein sequence ID" value="RKN61877.1"/>
    <property type="molecule type" value="Genomic_DNA"/>
</dbReference>
<dbReference type="InterPro" id="IPR009061">
    <property type="entry name" value="DNA-bd_dom_put_sf"/>
</dbReference>
<accession>A0A3B0AR49</accession>
<feature type="compositionally biased region" description="Basic and acidic residues" evidence="1">
    <location>
        <begin position="66"/>
        <end position="76"/>
    </location>
</feature>
<feature type="region of interest" description="Disordered" evidence="1">
    <location>
        <begin position="66"/>
        <end position="93"/>
    </location>
</feature>
<dbReference type="RefSeq" id="WP_120759332.1">
    <property type="nucleotide sequence ID" value="NZ_RBAM01000024.1"/>
</dbReference>
<evidence type="ECO:0000313" key="4">
    <source>
        <dbReference type="Proteomes" id="UP000270343"/>
    </source>
</evidence>
<feature type="domain" description="Helix-turn-helix" evidence="2">
    <location>
        <begin position="19"/>
        <end position="56"/>
    </location>
</feature>
<proteinExistence type="predicted"/>
<gene>
    <name evidence="3" type="ORF">D7231_31895</name>
</gene>
<protein>
    <submittedName>
        <fullName evidence="3">Helix-turn-helix domain-containing protein</fullName>
    </submittedName>
</protein>
<dbReference type="SUPFAM" id="SSF46955">
    <property type="entry name" value="Putative DNA-binding domain"/>
    <property type="match status" value="1"/>
</dbReference>
<organism evidence="3 4">
    <name type="scientific">Streptomyces klenkii</name>
    <dbReference type="NCBI Taxonomy" id="1420899"/>
    <lineage>
        <taxon>Bacteria</taxon>
        <taxon>Bacillati</taxon>
        <taxon>Actinomycetota</taxon>
        <taxon>Actinomycetes</taxon>
        <taxon>Kitasatosporales</taxon>
        <taxon>Streptomycetaceae</taxon>
        <taxon>Streptomyces</taxon>
    </lineage>
</organism>
<sequence>MPKFPNPPLDQIRAADLITEQQAAEQFGIKPGTIRVWIRRGKIEPVPVPGGPRLFHLPTLSNAEKDAWKNGADRPRRGGRLPGWKPCQEKAAA</sequence>
<dbReference type="Proteomes" id="UP000270343">
    <property type="component" value="Unassembled WGS sequence"/>
</dbReference>
<evidence type="ECO:0000256" key="1">
    <source>
        <dbReference type="SAM" id="MobiDB-lite"/>
    </source>
</evidence>
<dbReference type="AlphaFoldDB" id="A0A3B0AR49"/>
<comment type="caution">
    <text evidence="3">The sequence shown here is derived from an EMBL/GenBank/DDBJ whole genome shotgun (WGS) entry which is preliminary data.</text>
</comment>
<dbReference type="Gene3D" id="1.10.1660.10">
    <property type="match status" value="1"/>
</dbReference>
<dbReference type="Pfam" id="PF12728">
    <property type="entry name" value="HTH_17"/>
    <property type="match status" value="1"/>
</dbReference>
<evidence type="ECO:0000259" key="2">
    <source>
        <dbReference type="Pfam" id="PF12728"/>
    </source>
</evidence>
<keyword evidence="4" id="KW-1185">Reference proteome</keyword>
<name>A0A3B0AR49_9ACTN</name>
<dbReference type="OrthoDB" id="3483399at2"/>